<dbReference type="Proteomes" id="UP001431783">
    <property type="component" value="Unassembled WGS sequence"/>
</dbReference>
<protein>
    <submittedName>
        <fullName evidence="1">Uncharacterized protein</fullName>
    </submittedName>
</protein>
<dbReference type="PANTHER" id="PTHR44340:SF1">
    <property type="entry name" value="DNAJ HOMOLOG SUBFAMILY C MEMBER 10"/>
    <property type="match status" value="1"/>
</dbReference>
<dbReference type="GO" id="GO:0051787">
    <property type="term" value="F:misfolded protein binding"/>
    <property type="evidence" value="ECO:0007669"/>
    <property type="project" value="TreeGrafter"/>
</dbReference>
<dbReference type="GO" id="GO:0005788">
    <property type="term" value="C:endoplasmic reticulum lumen"/>
    <property type="evidence" value="ECO:0007669"/>
    <property type="project" value="TreeGrafter"/>
</dbReference>
<dbReference type="Gene3D" id="3.40.30.10">
    <property type="entry name" value="Glutaredoxin"/>
    <property type="match status" value="1"/>
</dbReference>
<proteinExistence type="predicted"/>
<dbReference type="AlphaFoldDB" id="A0AAW1UET4"/>
<dbReference type="GO" id="GO:0036498">
    <property type="term" value="P:IRE1-mediated unfolded protein response"/>
    <property type="evidence" value="ECO:0007669"/>
    <property type="project" value="TreeGrafter"/>
</dbReference>
<organism evidence="1 2">
    <name type="scientific">Henosepilachna vigintioctopunctata</name>
    <dbReference type="NCBI Taxonomy" id="420089"/>
    <lineage>
        <taxon>Eukaryota</taxon>
        <taxon>Metazoa</taxon>
        <taxon>Ecdysozoa</taxon>
        <taxon>Arthropoda</taxon>
        <taxon>Hexapoda</taxon>
        <taxon>Insecta</taxon>
        <taxon>Pterygota</taxon>
        <taxon>Neoptera</taxon>
        <taxon>Endopterygota</taxon>
        <taxon>Coleoptera</taxon>
        <taxon>Polyphaga</taxon>
        <taxon>Cucujiformia</taxon>
        <taxon>Coccinelloidea</taxon>
        <taxon>Coccinellidae</taxon>
        <taxon>Epilachninae</taxon>
        <taxon>Epilachnini</taxon>
        <taxon>Henosepilachna</taxon>
    </lineage>
</organism>
<accession>A0AAW1UET4</accession>
<dbReference type="GO" id="GO:0016671">
    <property type="term" value="F:oxidoreductase activity, acting on a sulfur group of donors, disulfide as acceptor"/>
    <property type="evidence" value="ECO:0007669"/>
    <property type="project" value="TreeGrafter"/>
</dbReference>
<dbReference type="GO" id="GO:0015035">
    <property type="term" value="F:protein-disulfide reductase activity"/>
    <property type="evidence" value="ECO:0007669"/>
    <property type="project" value="TreeGrafter"/>
</dbReference>
<comment type="caution">
    <text evidence="1">The sequence shown here is derived from an EMBL/GenBank/DDBJ whole genome shotgun (WGS) entry which is preliminary data.</text>
</comment>
<dbReference type="InterPro" id="IPR052460">
    <property type="entry name" value="ER_disulfide_reductase"/>
</dbReference>
<sequence>MRKRPVCMKERDSVEKKTFESIEDFILSEIPSNIEIITEDKWKKKQGETRHWLLFFCTGNTDCLESKTQIKLAAALGEIMNIGVIMDDELARNIYKDYNVNPIIYWQKIGNDADKDIKKQPVSGSDFLEMMDNILNLLPSPNLLMKIILRKYDKIYKGRL</sequence>
<evidence type="ECO:0000313" key="1">
    <source>
        <dbReference type="EMBL" id="KAK9881020.1"/>
    </source>
</evidence>
<reference evidence="1 2" key="1">
    <citation type="submission" date="2023-03" db="EMBL/GenBank/DDBJ databases">
        <title>Genome insight into feeding habits of ladybird beetles.</title>
        <authorList>
            <person name="Li H.-S."/>
            <person name="Huang Y.-H."/>
            <person name="Pang H."/>
        </authorList>
    </citation>
    <scope>NUCLEOTIDE SEQUENCE [LARGE SCALE GENOMIC DNA]</scope>
    <source>
        <strain evidence="1">SYSU_2023b</strain>
        <tissue evidence="1">Whole body</tissue>
    </source>
</reference>
<gene>
    <name evidence="1" type="ORF">WA026_014363</name>
</gene>
<evidence type="ECO:0000313" key="2">
    <source>
        <dbReference type="Proteomes" id="UP001431783"/>
    </source>
</evidence>
<dbReference type="EMBL" id="JARQZJ010000067">
    <property type="protein sequence ID" value="KAK9881020.1"/>
    <property type="molecule type" value="Genomic_DNA"/>
</dbReference>
<name>A0AAW1UET4_9CUCU</name>
<keyword evidence="2" id="KW-1185">Reference proteome</keyword>
<dbReference type="PANTHER" id="PTHR44340">
    <property type="entry name" value="DNAJ HOMOLOG SUBFAMILY C MEMBER 10"/>
    <property type="match status" value="1"/>
</dbReference>